<dbReference type="Gene3D" id="1.10.240.10">
    <property type="entry name" value="Tyrosyl-Transfer RNA Synthetase"/>
    <property type="match status" value="1"/>
</dbReference>
<evidence type="ECO:0000256" key="6">
    <source>
        <dbReference type="ARBA" id="ARBA00023146"/>
    </source>
</evidence>
<dbReference type="GO" id="GO:0005524">
    <property type="term" value="F:ATP binding"/>
    <property type="evidence" value="ECO:0007669"/>
    <property type="project" value="UniProtKB-UniRule"/>
</dbReference>
<comment type="subunit">
    <text evidence="8">Homodimer.</text>
</comment>
<dbReference type="eggNOG" id="COG0180">
    <property type="taxonomic scope" value="Bacteria"/>
</dbReference>
<proteinExistence type="inferred from homology"/>
<feature type="binding site" evidence="8">
    <location>
        <position position="192"/>
    </location>
    <ligand>
        <name>ATP</name>
        <dbReference type="ChEBI" id="CHEBI:30616"/>
    </ligand>
</feature>
<keyword evidence="11" id="KW-1185">Reference proteome</keyword>
<dbReference type="GO" id="GO:0006436">
    <property type="term" value="P:tryptophanyl-tRNA aminoacylation"/>
    <property type="evidence" value="ECO:0007669"/>
    <property type="project" value="UniProtKB-UniRule"/>
</dbReference>
<keyword evidence="5 8" id="KW-0648">Protein biosynthesis</keyword>
<accession>D5E5H5</accession>
<comment type="similarity">
    <text evidence="1 8 9">Belongs to the class-I aminoacyl-tRNA synthetase family.</text>
</comment>
<feature type="short sequence motif" description="'KMSKS' region" evidence="8">
    <location>
        <begin position="201"/>
        <end position="205"/>
    </location>
</feature>
<dbReference type="CDD" id="cd00806">
    <property type="entry name" value="TrpRS_core"/>
    <property type="match status" value="1"/>
</dbReference>
<dbReference type="NCBIfam" id="TIGR00233">
    <property type="entry name" value="trpS"/>
    <property type="match status" value="1"/>
</dbReference>
<keyword evidence="2 8" id="KW-0436">Ligase</keyword>
<evidence type="ECO:0000256" key="9">
    <source>
        <dbReference type="RuleBase" id="RU363036"/>
    </source>
</evidence>
<feature type="binding site" evidence="8">
    <location>
        <begin position="153"/>
        <end position="155"/>
    </location>
    <ligand>
        <name>ATP</name>
        <dbReference type="ChEBI" id="CHEBI:30616"/>
    </ligand>
</feature>
<feature type="binding site" evidence="8">
    <location>
        <begin position="201"/>
        <end position="205"/>
    </location>
    <ligand>
        <name>ATP</name>
        <dbReference type="ChEBI" id="CHEBI:30616"/>
    </ligand>
</feature>
<dbReference type="HAMAP" id="MF_00140_B">
    <property type="entry name" value="Trp_tRNA_synth_B"/>
    <property type="match status" value="1"/>
</dbReference>
<dbReference type="Pfam" id="PF00579">
    <property type="entry name" value="tRNA-synt_1b"/>
    <property type="match status" value="1"/>
</dbReference>
<dbReference type="PANTHER" id="PTHR43766">
    <property type="entry name" value="TRYPTOPHAN--TRNA LIGASE, MITOCHONDRIAL"/>
    <property type="match status" value="1"/>
</dbReference>
<dbReference type="InterPro" id="IPR002306">
    <property type="entry name" value="Trp-tRNA-ligase"/>
</dbReference>
<sequence>MKKRCISGIKPTGQLTLGNYIGAIRNFIKLQDEYDTYYFVADLHALTMGDNNPTELIEHKKNIVALYLACGLDPQKSTIFYQSQVTEHAMIQWLLTCETTLGELNRMTQFKDKSQKVSRQSNGTDKIPTGLLIYPTLMAGDILLYNANLVPVGEDQTQHIELTRNIALRMNNKYKTNFVIPEGFTPKVGARIKSLSDPSQKMSKSETSKSTIYLLDDPDLAYKKIIKAVTDSDNKVFISDDKPGVLNLLNIYASLKDISLEQAQEHFKDSDYKEFKTQVAQSVKDLLINIQEKYKYFIDKVEQITAEGAAKAKTIASPILNDFMKKVGL</sequence>
<dbReference type="RefSeq" id="WP_013054310.1">
    <property type="nucleotide sequence ID" value="NC_014014.1"/>
</dbReference>
<evidence type="ECO:0000256" key="5">
    <source>
        <dbReference type="ARBA" id="ARBA00022917"/>
    </source>
</evidence>
<dbReference type="OrthoDB" id="9801042at2"/>
<dbReference type="SUPFAM" id="SSF52374">
    <property type="entry name" value="Nucleotidylyl transferase"/>
    <property type="match status" value="1"/>
</dbReference>
<dbReference type="GO" id="GO:0004830">
    <property type="term" value="F:tryptophan-tRNA ligase activity"/>
    <property type="evidence" value="ECO:0007669"/>
    <property type="project" value="UniProtKB-UniRule"/>
</dbReference>
<dbReference type="InterPro" id="IPR001412">
    <property type="entry name" value="aa-tRNA-synth_I_CS"/>
</dbReference>
<dbReference type="STRING" id="512564.MCRO_0383"/>
<keyword evidence="3 8" id="KW-0547">Nucleotide-binding</keyword>
<feature type="binding site" evidence="8">
    <location>
        <begin position="18"/>
        <end position="19"/>
    </location>
    <ligand>
        <name>ATP</name>
        <dbReference type="ChEBI" id="CHEBI:30616"/>
    </ligand>
</feature>
<evidence type="ECO:0000256" key="2">
    <source>
        <dbReference type="ARBA" id="ARBA00022598"/>
    </source>
</evidence>
<feature type="binding site" evidence="8">
    <location>
        <begin position="10"/>
        <end position="12"/>
    </location>
    <ligand>
        <name>ATP</name>
        <dbReference type="ChEBI" id="CHEBI:30616"/>
    </ligand>
</feature>
<dbReference type="InterPro" id="IPR002305">
    <property type="entry name" value="aa-tRNA-synth_Ic"/>
</dbReference>
<keyword evidence="4 8" id="KW-0067">ATP-binding</keyword>
<dbReference type="EMBL" id="CP001991">
    <property type="protein sequence ID" value="ADE19533.1"/>
    <property type="molecule type" value="Genomic_DNA"/>
</dbReference>
<evidence type="ECO:0000256" key="7">
    <source>
        <dbReference type="ARBA" id="ARBA00049929"/>
    </source>
</evidence>
<evidence type="ECO:0000256" key="3">
    <source>
        <dbReference type="ARBA" id="ARBA00022741"/>
    </source>
</evidence>
<name>D5E5H5_MYCCM</name>
<gene>
    <name evidence="8 10" type="primary">trpS</name>
    <name evidence="10" type="ordered locus">MCRO_0383</name>
</gene>
<comment type="subcellular location">
    <subcellularLocation>
        <location evidence="8">Cytoplasm</location>
    </subcellularLocation>
</comment>
<dbReference type="HOGENOM" id="CLU_029244_1_1_14"/>
<evidence type="ECO:0000256" key="1">
    <source>
        <dbReference type="ARBA" id="ARBA00005594"/>
    </source>
</evidence>
<protein>
    <recommendedName>
        <fullName evidence="8">Tryptophan--tRNA ligase</fullName>
        <ecNumber evidence="8">6.1.1.2</ecNumber>
    </recommendedName>
    <alternativeName>
        <fullName evidence="8">Tryptophanyl-tRNA synthetase</fullName>
        <shortName evidence="8">TrpRS</shortName>
    </alternativeName>
</protein>
<reference evidence="10 11" key="3">
    <citation type="journal article" date="2011" name="J. Bacteriol.">
        <title>Genome sequences of Mycoplasma alligatoris A21JP2T and Mycoplasma crocodyli MP145T.</title>
        <authorList>
            <person name="Brown D.R."/>
            <person name="Farmerie W.G."/>
            <person name="May M."/>
            <person name="Benders G.A."/>
            <person name="Durkin A.S."/>
            <person name="Hlavinka K."/>
            <person name="Hostetler J."/>
            <person name="Jackson J."/>
            <person name="Johnson J."/>
            <person name="Miller R.H."/>
            <person name="Paralanov V."/>
            <person name="Radune D."/>
            <person name="Szczypinski B."/>
            <person name="Glass J.I."/>
        </authorList>
    </citation>
    <scope>NUCLEOTIDE SEQUENCE [LARGE SCALE GENOMIC DNA]</scope>
    <source>
        <strain evidence="11">ATCC 51981 / MP145</strain>
    </source>
</reference>
<evidence type="ECO:0000256" key="4">
    <source>
        <dbReference type="ARBA" id="ARBA00022840"/>
    </source>
</evidence>
<dbReference type="EC" id="6.1.1.2" evidence="8"/>
<dbReference type="GO" id="GO:0005829">
    <property type="term" value="C:cytosol"/>
    <property type="evidence" value="ECO:0007669"/>
    <property type="project" value="TreeGrafter"/>
</dbReference>
<keyword evidence="8" id="KW-0963">Cytoplasm</keyword>
<dbReference type="PRINTS" id="PR01039">
    <property type="entry name" value="TRNASYNTHTRP"/>
</dbReference>
<reference key="2">
    <citation type="submission" date="2010-03" db="EMBL/GenBank/DDBJ databases">
        <authorList>
            <person name="Ma Z."/>
            <person name="Wang X."/>
            <person name="Liu H."/>
        </authorList>
    </citation>
    <scope>NUCLEOTIDE SEQUENCE</scope>
    <source>
        <strain>MP145</strain>
    </source>
</reference>
<dbReference type="PROSITE" id="PS00178">
    <property type="entry name" value="AA_TRNA_LIGASE_I"/>
    <property type="match status" value="1"/>
</dbReference>
<dbReference type="Proteomes" id="UP000001845">
    <property type="component" value="Chromosome"/>
</dbReference>
<evidence type="ECO:0000313" key="10">
    <source>
        <dbReference type="EMBL" id="ADE19533.1"/>
    </source>
</evidence>
<dbReference type="PANTHER" id="PTHR43766:SF1">
    <property type="entry name" value="TRYPTOPHAN--TRNA LIGASE, MITOCHONDRIAL"/>
    <property type="match status" value="1"/>
</dbReference>
<organism evidence="10 11">
    <name type="scientific">Mycoplasma crocodyli (strain ATCC 51981 / MP145)</name>
    <dbReference type="NCBI Taxonomy" id="512564"/>
    <lineage>
        <taxon>Bacteria</taxon>
        <taxon>Bacillati</taxon>
        <taxon>Mycoplasmatota</taxon>
        <taxon>Mollicutes</taxon>
        <taxon>Mycoplasmataceae</taxon>
        <taxon>Mycoplasma</taxon>
    </lineage>
</organism>
<dbReference type="KEGG" id="mcd:MCRO_0383"/>
<dbReference type="InterPro" id="IPR024109">
    <property type="entry name" value="Trp-tRNA-ligase_bac-type"/>
</dbReference>
<keyword evidence="6 8" id="KW-0030">Aminoacyl-tRNA synthetase</keyword>
<comment type="function">
    <text evidence="8">Catalyzes the attachment of tryptophan to tRNA(Trp).</text>
</comment>
<dbReference type="InterPro" id="IPR050203">
    <property type="entry name" value="Trp-tRNA_synthetase"/>
</dbReference>
<evidence type="ECO:0000256" key="8">
    <source>
        <dbReference type="HAMAP-Rule" id="MF_00140"/>
    </source>
</evidence>
<dbReference type="AlphaFoldDB" id="D5E5H5"/>
<dbReference type="InterPro" id="IPR014729">
    <property type="entry name" value="Rossmann-like_a/b/a_fold"/>
</dbReference>
<evidence type="ECO:0000313" key="11">
    <source>
        <dbReference type="Proteomes" id="UP000001845"/>
    </source>
</evidence>
<comment type="catalytic activity">
    <reaction evidence="7 8">
        <text>tRNA(Trp) + L-tryptophan + ATP = L-tryptophyl-tRNA(Trp) + AMP + diphosphate + H(+)</text>
        <dbReference type="Rhea" id="RHEA:24080"/>
        <dbReference type="Rhea" id="RHEA-COMP:9671"/>
        <dbReference type="Rhea" id="RHEA-COMP:9705"/>
        <dbReference type="ChEBI" id="CHEBI:15378"/>
        <dbReference type="ChEBI" id="CHEBI:30616"/>
        <dbReference type="ChEBI" id="CHEBI:33019"/>
        <dbReference type="ChEBI" id="CHEBI:57912"/>
        <dbReference type="ChEBI" id="CHEBI:78442"/>
        <dbReference type="ChEBI" id="CHEBI:78535"/>
        <dbReference type="ChEBI" id="CHEBI:456215"/>
        <dbReference type="EC" id="6.1.1.2"/>
    </reaction>
</comment>
<feature type="short sequence motif" description="'HIGH' region" evidence="8">
    <location>
        <begin position="11"/>
        <end position="19"/>
    </location>
</feature>
<reference evidence="11" key="1">
    <citation type="submission" date="2010-03" db="EMBL/GenBank/DDBJ databases">
        <title>The complete genome of Mycoplasma crocodyli MP145.</title>
        <authorList>
            <person name="Glass J.I."/>
            <person name="Durkin A.S."/>
            <person name="Hostetler J."/>
            <person name="Jackson J."/>
            <person name="Johnson J."/>
            <person name="May M.A."/>
            <person name="Paralanov V."/>
            <person name="Radune D."/>
            <person name="Szczypinski B."/>
            <person name="Brown D.R."/>
        </authorList>
    </citation>
    <scope>NUCLEOTIDE SEQUENCE [LARGE SCALE GENOMIC DNA]</scope>
    <source>
        <strain evidence="11">ATCC 51981 / MP145</strain>
    </source>
</reference>
<dbReference type="Gene3D" id="3.40.50.620">
    <property type="entry name" value="HUPs"/>
    <property type="match status" value="1"/>
</dbReference>
<feature type="binding site" evidence="8">
    <location>
        <position position="141"/>
    </location>
    <ligand>
        <name>L-tryptophan</name>
        <dbReference type="ChEBI" id="CHEBI:57912"/>
    </ligand>
</feature>